<dbReference type="KEGG" id="psyt:DSAG12_00513"/>
<organism evidence="2 3">
    <name type="scientific">Promethearchaeum syntrophicum</name>
    <dbReference type="NCBI Taxonomy" id="2594042"/>
    <lineage>
        <taxon>Archaea</taxon>
        <taxon>Promethearchaeati</taxon>
        <taxon>Promethearchaeota</taxon>
        <taxon>Promethearchaeia</taxon>
        <taxon>Promethearchaeales</taxon>
        <taxon>Promethearchaeaceae</taxon>
        <taxon>Promethearchaeum</taxon>
    </lineage>
</organism>
<evidence type="ECO:0000313" key="3">
    <source>
        <dbReference type="Proteomes" id="UP000321408"/>
    </source>
</evidence>
<evidence type="ECO:0000313" key="2">
    <source>
        <dbReference type="EMBL" id="QEE14699.1"/>
    </source>
</evidence>
<sequence length="168" mass="19591">MGKKNLKNEDIEKELAQVDEISNIEDIPDDILLNEDLDDPLLDEMDAILHGKEYKPKPKPELKEKLYKNSKNQEGSKSNSTNISNNIEIPQQIVKEFTIFLLKKSKSFEEMSFQTILRKIPKEWQFTELILIDTIESIIEKKGITSFNMKMTANSLKFYPIKKKKNNK</sequence>
<dbReference type="Proteomes" id="UP000321408">
    <property type="component" value="Chromosome"/>
</dbReference>
<dbReference type="RefSeq" id="WP_147661643.1">
    <property type="nucleotide sequence ID" value="NZ_CP042905.2"/>
</dbReference>
<reference evidence="2 3" key="1">
    <citation type="journal article" date="2020" name="Nature">
        <title>Isolation of an archaeon at the prokaryote-eukaryote interface.</title>
        <authorList>
            <person name="Imachi H."/>
            <person name="Nobu M.K."/>
            <person name="Nakahara N."/>
            <person name="Morono Y."/>
            <person name="Ogawara M."/>
            <person name="Takaki Y."/>
            <person name="Takano Y."/>
            <person name="Uematsu K."/>
            <person name="Ikuta T."/>
            <person name="Ito M."/>
            <person name="Matsui Y."/>
            <person name="Miyazaki M."/>
            <person name="Murata K."/>
            <person name="Saito Y."/>
            <person name="Sakai S."/>
            <person name="Song C."/>
            <person name="Tasumi E."/>
            <person name="Yamanaka Y."/>
            <person name="Yamaguchi T."/>
            <person name="Kamagata Y."/>
            <person name="Tamaki H."/>
            <person name="Takai K."/>
        </authorList>
    </citation>
    <scope>NUCLEOTIDE SEQUENCE [LARGE SCALE GENOMIC DNA]</scope>
    <source>
        <strain evidence="2 3">MK-D1</strain>
    </source>
</reference>
<reference evidence="2 3" key="2">
    <citation type="journal article" date="2024" name="Int. J. Syst. Evol. Microbiol.">
        <title>Promethearchaeum syntrophicum gen. nov., sp. nov., an anaerobic, obligately syntrophic archaeon, the first isolate of the lineage 'Asgard' archaea, and proposal of the new archaeal phylum Promethearchaeota phyl. nov. and kingdom Promethearchaeati regn. nov.</title>
        <authorList>
            <person name="Imachi H."/>
            <person name="Nobu M.K."/>
            <person name="Kato S."/>
            <person name="Takaki Y."/>
            <person name="Miyazaki M."/>
            <person name="Miyata M."/>
            <person name="Ogawara M."/>
            <person name="Saito Y."/>
            <person name="Sakai S."/>
            <person name="Tahara Y.O."/>
            <person name="Takano Y."/>
            <person name="Tasumi E."/>
            <person name="Uematsu K."/>
            <person name="Yoshimura T."/>
            <person name="Itoh T."/>
            <person name="Ohkuma M."/>
            <person name="Takai K."/>
        </authorList>
    </citation>
    <scope>NUCLEOTIDE SEQUENCE [LARGE SCALE GENOMIC DNA]</scope>
    <source>
        <strain evidence="2 3">MK-D1</strain>
    </source>
</reference>
<dbReference type="EMBL" id="CP042905">
    <property type="protein sequence ID" value="QEE14699.1"/>
    <property type="molecule type" value="Genomic_DNA"/>
</dbReference>
<dbReference type="AlphaFoldDB" id="A0A5B9D6F3"/>
<gene>
    <name evidence="2" type="ORF">DSAG12_00513</name>
</gene>
<keyword evidence="3" id="KW-1185">Reference proteome</keyword>
<feature type="region of interest" description="Disordered" evidence="1">
    <location>
        <begin position="49"/>
        <end position="83"/>
    </location>
</feature>
<accession>A0A5B9D6F3</accession>
<proteinExistence type="predicted"/>
<evidence type="ECO:0000256" key="1">
    <source>
        <dbReference type="SAM" id="MobiDB-lite"/>
    </source>
</evidence>
<feature type="compositionally biased region" description="Basic and acidic residues" evidence="1">
    <location>
        <begin position="49"/>
        <end position="67"/>
    </location>
</feature>
<name>A0A5B9D6F3_9ARCH</name>
<dbReference type="GeneID" id="41328516"/>
<protein>
    <submittedName>
        <fullName evidence="2">Uncharacterized protein</fullName>
    </submittedName>
</protein>